<comment type="caution">
    <text evidence="1">The sequence shown here is derived from an EMBL/GenBank/DDBJ whole genome shotgun (WGS) entry which is preliminary data.</text>
</comment>
<sequence>MRHGIQQPIKHGRHEYGYFRLFARYQFGGAAGVKTFGQQHGAAQGKAEIQRGDAVAVIERRGDVNILPLVEPQRFQQHQHRQDADARAGFPSDDAAVAARTARQHQHFARGAPRKRLRRFDALRGGGQFAERYGIKRQAADFGGQAVVGQQQAGIVLPKQRVQLFGAHVGIEQEYGHSARRQRTQDGNGFGRVAAEDGRFPPLPPSGVFGQYGGVTAAVEIQGLPVRTAVVAADGRLKRMQPGGLIKQGLEVEAVPQHTEGERAQVSRMQESGLIKQLEAV</sequence>
<dbReference type="Proteomes" id="UP000005536">
    <property type="component" value="Unassembled WGS sequence"/>
</dbReference>
<organism evidence="1 2">
    <name type="scientific">Neisseria elongata subsp. glycolytica ATCC 29315</name>
    <dbReference type="NCBI Taxonomy" id="546263"/>
    <lineage>
        <taxon>Bacteria</taxon>
        <taxon>Pseudomonadati</taxon>
        <taxon>Pseudomonadota</taxon>
        <taxon>Betaproteobacteria</taxon>
        <taxon>Neisseriales</taxon>
        <taxon>Neisseriaceae</taxon>
        <taxon>Neisseria</taxon>
    </lineage>
</organism>
<proteinExistence type="predicted"/>
<accession>D4DMM6</accession>
<evidence type="ECO:0000313" key="2">
    <source>
        <dbReference type="Proteomes" id="UP000005536"/>
    </source>
</evidence>
<dbReference type="AlphaFoldDB" id="D4DMM6"/>
<protein>
    <submittedName>
        <fullName evidence="1">Uncharacterized protein</fullName>
    </submittedName>
</protein>
<name>D4DMM6_NEIEG</name>
<gene>
    <name evidence="1" type="ORF">NEIELOOT_00295</name>
</gene>
<dbReference type="EMBL" id="ADBF01000006">
    <property type="protein sequence ID" value="EFE50944.1"/>
    <property type="molecule type" value="Genomic_DNA"/>
</dbReference>
<evidence type="ECO:0000313" key="1">
    <source>
        <dbReference type="EMBL" id="EFE50944.1"/>
    </source>
</evidence>
<reference evidence="1 2" key="1">
    <citation type="submission" date="2010-02" db="EMBL/GenBank/DDBJ databases">
        <authorList>
            <person name="Weinstock G."/>
            <person name="Sodergren E."/>
            <person name="Clifton S."/>
            <person name="Fulton L."/>
            <person name="Fulton B."/>
            <person name="Courtney L."/>
            <person name="Fronick C."/>
            <person name="Harrison M."/>
            <person name="Strong C."/>
            <person name="Farmer C."/>
            <person name="Delahaunty K."/>
            <person name="Markovic C."/>
            <person name="Hall O."/>
            <person name="Minx P."/>
            <person name="Tomlinson C."/>
            <person name="Mitreva M."/>
            <person name="Nelson J."/>
            <person name="Hou S."/>
            <person name="Wollam A."/>
            <person name="Pepin K.H."/>
            <person name="Johnson M."/>
            <person name="Bhonagiri V."/>
            <person name="Zhang X."/>
            <person name="Suruliraj S."/>
            <person name="Warren W."/>
            <person name="Chinwalla A."/>
            <person name="Mardis E.R."/>
            <person name="Wilson R.K."/>
        </authorList>
    </citation>
    <scope>NUCLEOTIDE SEQUENCE [LARGE SCALE GENOMIC DNA]</scope>
    <source>
        <strain evidence="1 2">ATCC 29315</strain>
    </source>
</reference>